<proteinExistence type="predicted"/>
<name>A0ACC5XV19_PANGG</name>
<comment type="caution">
    <text evidence="1">The sequence shown here is derived from an EMBL/GenBank/DDBJ whole genome shotgun (WGS) entry which is preliminary data.</text>
</comment>
<sequence length="196" mass="21610">MGKKGKKKKSGEVEKQEAVSVDGMASKSQYGGVFLALIAVIFAVSVSAIRVHFHFGEQGNYSLWVKNLSDPNHINCTIVTVTEPVNSYLPLLIALVVCVAVCVLATVWSAVMRLSFVSNLLLRVGSSMEAERLINSDLGSPSRICERELAEQQEKNTRLQTRLTQAEHRASTASQQLTLMTQRRKAASMMDLETLR</sequence>
<organism evidence="1 2">
    <name type="scientific">Pangasianodon gigas</name>
    <name type="common">Mekong giant catfish</name>
    <name type="synonym">Pangasius gigas</name>
    <dbReference type="NCBI Taxonomy" id="30993"/>
    <lineage>
        <taxon>Eukaryota</taxon>
        <taxon>Metazoa</taxon>
        <taxon>Chordata</taxon>
        <taxon>Craniata</taxon>
        <taxon>Vertebrata</taxon>
        <taxon>Euteleostomi</taxon>
        <taxon>Actinopterygii</taxon>
        <taxon>Neopterygii</taxon>
        <taxon>Teleostei</taxon>
        <taxon>Ostariophysi</taxon>
        <taxon>Siluriformes</taxon>
        <taxon>Pangasiidae</taxon>
        <taxon>Pangasianodon</taxon>
    </lineage>
</organism>
<reference evidence="1 2" key="1">
    <citation type="journal article" date="2022" name="bioRxiv">
        <title>An ancient truncated duplication of the anti-Mullerian hormone receptor type 2 gene is a potential conserved master sex determinant in the Pangasiidae catfish family.</title>
        <authorList>
            <person name="Wen M."/>
            <person name="Pan Q."/>
            <person name="Jouanno E."/>
            <person name="Montfort J."/>
            <person name="Zahm M."/>
            <person name="Cabau C."/>
            <person name="Klopp C."/>
            <person name="Iampietro C."/>
            <person name="Roques C."/>
            <person name="Bouchez O."/>
            <person name="Castinel A."/>
            <person name="Donnadieu C."/>
            <person name="Parrinello H."/>
            <person name="Poncet C."/>
            <person name="Belmonte E."/>
            <person name="Gautier V."/>
            <person name="Avarre J.-C."/>
            <person name="Dugue R."/>
            <person name="Gustiano R."/>
            <person name="Ha T.T.T."/>
            <person name="Campet M."/>
            <person name="Sriphairoj K."/>
            <person name="Ribolli J."/>
            <person name="de Almeida F.L."/>
            <person name="Desvignes T."/>
            <person name="Postlethwait J.H."/>
            <person name="Bucao C.F."/>
            <person name="Robinson-Rechavi M."/>
            <person name="Bobe J."/>
            <person name="Herpin A."/>
            <person name="Guiguen Y."/>
        </authorList>
    </citation>
    <scope>NUCLEOTIDE SEQUENCE [LARGE SCALE GENOMIC DNA]</scope>
    <source>
        <strain evidence="1">YG-Dec2019</strain>
    </source>
</reference>
<keyword evidence="2" id="KW-1185">Reference proteome</keyword>
<evidence type="ECO:0000313" key="2">
    <source>
        <dbReference type="Proteomes" id="UP000829447"/>
    </source>
</evidence>
<dbReference type="Proteomes" id="UP000829447">
    <property type="component" value="Linkage Group LG28"/>
</dbReference>
<protein>
    <submittedName>
        <fullName evidence="1">Uncharacterized protein</fullName>
    </submittedName>
</protein>
<gene>
    <name evidence="1" type="ORF">PGIGA_G00176830</name>
</gene>
<evidence type="ECO:0000313" key="1">
    <source>
        <dbReference type="EMBL" id="MCI4395128.1"/>
    </source>
</evidence>
<dbReference type="EMBL" id="CM040481">
    <property type="protein sequence ID" value="MCI4395128.1"/>
    <property type="molecule type" value="Genomic_DNA"/>
</dbReference>
<accession>A0ACC5XV19</accession>